<dbReference type="SMART" id="SM00254">
    <property type="entry name" value="ShKT"/>
    <property type="match status" value="7"/>
</dbReference>
<feature type="region of interest" description="Disordered" evidence="2">
    <location>
        <begin position="40"/>
        <end position="93"/>
    </location>
</feature>
<dbReference type="EMBL" id="KB303150">
    <property type="protein sequence ID" value="ELU03446.1"/>
    <property type="molecule type" value="Genomic_DNA"/>
</dbReference>
<reference evidence="6" key="3">
    <citation type="submission" date="2015-06" db="UniProtKB">
        <authorList>
            <consortium name="EnsemblMetazoa"/>
        </authorList>
    </citation>
    <scope>IDENTIFICATION</scope>
</reference>
<dbReference type="EnsemblMetazoa" id="CapteT227133">
    <property type="protein sequence ID" value="CapteP227133"/>
    <property type="gene ID" value="CapteG227133"/>
</dbReference>
<dbReference type="AlphaFoldDB" id="R7UBJ0"/>
<evidence type="ECO:0000313" key="7">
    <source>
        <dbReference type="Proteomes" id="UP000014760"/>
    </source>
</evidence>
<dbReference type="GO" id="GO:0030246">
    <property type="term" value="F:carbohydrate binding"/>
    <property type="evidence" value="ECO:0007669"/>
    <property type="project" value="InterPro"/>
</dbReference>
<evidence type="ECO:0000259" key="4">
    <source>
        <dbReference type="PROSITE" id="PS51670"/>
    </source>
</evidence>
<protein>
    <recommendedName>
        <fullName evidence="8">SUEL-type lectin domain-containing protein</fullName>
    </recommendedName>
</protein>
<evidence type="ECO:0000313" key="5">
    <source>
        <dbReference type="EMBL" id="ELU03446.1"/>
    </source>
</evidence>
<feature type="domain" description="ShKT" evidence="4">
    <location>
        <begin position="306"/>
        <end position="342"/>
    </location>
</feature>
<feature type="domain" description="SUEL-type lectin" evidence="3">
    <location>
        <begin position="215"/>
        <end position="304"/>
    </location>
</feature>
<dbReference type="PROSITE" id="PS50228">
    <property type="entry name" value="SUEL_LECTIN"/>
    <property type="match status" value="2"/>
</dbReference>
<feature type="domain" description="ShKT" evidence="4">
    <location>
        <begin position="568"/>
        <end position="605"/>
    </location>
</feature>
<evidence type="ECO:0000313" key="6">
    <source>
        <dbReference type="EnsemblMetazoa" id="CapteP227133"/>
    </source>
</evidence>
<evidence type="ECO:0000256" key="1">
    <source>
        <dbReference type="PROSITE-ProRule" id="PRU01005"/>
    </source>
</evidence>
<gene>
    <name evidence="5" type="ORF">CAPTEDRAFT_227133</name>
</gene>
<dbReference type="EMBL" id="AMQN01008453">
    <property type="status" value="NOT_ANNOTATED_CDS"/>
    <property type="molecule type" value="Genomic_DNA"/>
</dbReference>
<evidence type="ECO:0008006" key="8">
    <source>
        <dbReference type="Google" id="ProtNLM"/>
    </source>
</evidence>
<evidence type="ECO:0000256" key="2">
    <source>
        <dbReference type="SAM" id="MobiDB-lite"/>
    </source>
</evidence>
<name>R7UBJ0_CAPTE</name>
<feature type="domain" description="ShKT" evidence="4">
    <location>
        <begin position="439"/>
        <end position="475"/>
    </location>
</feature>
<reference evidence="7" key="1">
    <citation type="submission" date="2012-12" db="EMBL/GenBank/DDBJ databases">
        <authorList>
            <person name="Hellsten U."/>
            <person name="Grimwood J."/>
            <person name="Chapman J.A."/>
            <person name="Shapiro H."/>
            <person name="Aerts A."/>
            <person name="Otillar R.P."/>
            <person name="Terry A.Y."/>
            <person name="Boore J.L."/>
            <person name="Simakov O."/>
            <person name="Marletaz F."/>
            <person name="Cho S.-J."/>
            <person name="Edsinger-Gonzales E."/>
            <person name="Havlak P."/>
            <person name="Kuo D.-H."/>
            <person name="Larsson T."/>
            <person name="Lv J."/>
            <person name="Arendt D."/>
            <person name="Savage R."/>
            <person name="Osoegawa K."/>
            <person name="de Jong P."/>
            <person name="Lindberg D.R."/>
            <person name="Seaver E.C."/>
            <person name="Weisblat D.A."/>
            <person name="Putnam N.H."/>
            <person name="Grigoriev I.V."/>
            <person name="Rokhsar D.S."/>
        </authorList>
    </citation>
    <scope>NUCLEOTIDE SEQUENCE</scope>
    <source>
        <strain evidence="7">I ESC-2004</strain>
    </source>
</reference>
<sequence length="759" mass="83255">MAAWKGAVCRREDEEAHIWISDPPGGAKAVPVRAVLGAARGAAPGSAPGSQNAVSATSTTTTTTTTKAPTTTTTTEAPTTTTTEAPADANAAPADTVTEVSHDLPGSSGTRTRNLICEGSRATFVCPIDTYIYVEYAQWGRDNEFTCNETTKNVTNMCNSGSGALDTVISKCDGVNSCNLYASINEFGDPCESRTAMYLVVEYSCRRKYYDALVCQDSGRLPLTCPENQVISTQGAFFGRGNLNTTCPSVDGVPTNNCSADFPSTIFSFLCDGKRDCELEASTDLFGDPCPNSRKYLSATYTCEECTNDEDDIYCEIQAMEGECEANPDWMKVNCRKACTKCQSEPPTSENRWFNDTQCNEWTKAGECDKNPVWMFAYCKGSCLGLNSKTDCKNKPVHDANCGLWGTQGECLTNTNWMFPNCTRDCFHCEADQTDVVECKNRFDTDQCDKWAAFGECGFNQGFMIPNCMKSCLGCKKDPVCVNVHDDDVCDYWASIGECWKNVVWMHQKCWKSCMQCDGPKECTNKNDDQTCEHWAAVGLISTRPEYMTTECWKTTSGCAGNTKVYDCLNTGDADADCDYWSMIGECGARPTYLYTNCYKSCSKCGDADNELVYIGNSPEPGLPEDMTAYNVILLPETFPVDAKLTNFFGYFHNISTVYFQIWRYENGSFVLKYNQQASPDVTMTSQTINVDSCMMVQAGDYFGFADFSGIPTIGATDDAQGIVAPHFYKGSTNAVPFSTLSINKKFSVGAAYSTTDTC</sequence>
<dbReference type="InterPro" id="IPR003582">
    <property type="entry name" value="ShKT_dom"/>
</dbReference>
<dbReference type="Pfam" id="PF02140">
    <property type="entry name" value="SUEL_Lectin"/>
    <property type="match status" value="2"/>
</dbReference>
<dbReference type="InterPro" id="IPR000922">
    <property type="entry name" value="Lectin_gal-bd_dom"/>
</dbReference>
<dbReference type="Pfam" id="PF01549">
    <property type="entry name" value="ShK"/>
    <property type="match status" value="5"/>
</dbReference>
<accession>R7UBJ0</accession>
<dbReference type="Gene3D" id="2.60.120.740">
    <property type="match status" value="2"/>
</dbReference>
<dbReference type="STRING" id="283909.R7UBJ0"/>
<proteinExistence type="predicted"/>
<dbReference type="PANTHER" id="PTHR46780">
    <property type="entry name" value="PROTEIN EVA-1"/>
    <property type="match status" value="1"/>
</dbReference>
<comment type="caution">
    <text evidence="1">Lacks conserved residue(s) required for the propagation of feature annotation.</text>
</comment>
<dbReference type="OMA" id="SAINCRI"/>
<dbReference type="HOGENOM" id="CLU_367323_0_0_1"/>
<feature type="domain" description="ShKT" evidence="4">
    <location>
        <begin position="481"/>
        <end position="517"/>
    </location>
</feature>
<dbReference type="InterPro" id="IPR043159">
    <property type="entry name" value="Lectin_gal-bd_sf"/>
</dbReference>
<keyword evidence="7" id="KW-1185">Reference proteome</keyword>
<dbReference type="Proteomes" id="UP000014760">
    <property type="component" value="Unassembled WGS sequence"/>
</dbReference>
<feature type="domain" description="SUEL-type lectin" evidence="3">
    <location>
        <begin position="116"/>
        <end position="206"/>
    </location>
</feature>
<reference evidence="5 7" key="2">
    <citation type="journal article" date="2013" name="Nature">
        <title>Insights into bilaterian evolution from three spiralian genomes.</title>
        <authorList>
            <person name="Simakov O."/>
            <person name="Marletaz F."/>
            <person name="Cho S.J."/>
            <person name="Edsinger-Gonzales E."/>
            <person name="Havlak P."/>
            <person name="Hellsten U."/>
            <person name="Kuo D.H."/>
            <person name="Larsson T."/>
            <person name="Lv J."/>
            <person name="Arendt D."/>
            <person name="Savage R."/>
            <person name="Osoegawa K."/>
            <person name="de Jong P."/>
            <person name="Grimwood J."/>
            <person name="Chapman J.A."/>
            <person name="Shapiro H."/>
            <person name="Aerts A."/>
            <person name="Otillar R.P."/>
            <person name="Terry A.Y."/>
            <person name="Boore J.L."/>
            <person name="Grigoriev I.V."/>
            <person name="Lindberg D.R."/>
            <person name="Seaver E.C."/>
            <person name="Weisblat D.A."/>
            <person name="Putnam N.H."/>
            <person name="Rokhsar D.S."/>
        </authorList>
    </citation>
    <scope>NUCLEOTIDE SEQUENCE</scope>
    <source>
        <strain evidence="5 7">I ESC-2004</strain>
    </source>
</reference>
<organism evidence="5">
    <name type="scientific">Capitella teleta</name>
    <name type="common">Polychaete worm</name>
    <dbReference type="NCBI Taxonomy" id="283909"/>
    <lineage>
        <taxon>Eukaryota</taxon>
        <taxon>Metazoa</taxon>
        <taxon>Spiralia</taxon>
        <taxon>Lophotrochozoa</taxon>
        <taxon>Annelida</taxon>
        <taxon>Polychaeta</taxon>
        <taxon>Sedentaria</taxon>
        <taxon>Scolecida</taxon>
        <taxon>Capitellidae</taxon>
        <taxon>Capitella</taxon>
    </lineage>
</organism>
<dbReference type="OrthoDB" id="291007at2759"/>
<dbReference type="CDD" id="cd22823">
    <property type="entry name" value="Gal_Rha_Lectin"/>
    <property type="match status" value="2"/>
</dbReference>
<evidence type="ECO:0000259" key="3">
    <source>
        <dbReference type="PROSITE" id="PS50228"/>
    </source>
</evidence>
<dbReference type="PROSITE" id="PS51670">
    <property type="entry name" value="SHKT"/>
    <property type="match status" value="4"/>
</dbReference>